<evidence type="ECO:0000313" key="11">
    <source>
        <dbReference type="Proteomes" id="UP001141806"/>
    </source>
</evidence>
<dbReference type="Pfam" id="PF00560">
    <property type="entry name" value="LRR_1"/>
    <property type="match status" value="2"/>
</dbReference>
<evidence type="ECO:0000313" key="10">
    <source>
        <dbReference type="EMBL" id="KAJ4975512.1"/>
    </source>
</evidence>
<keyword evidence="2" id="KW-0433">Leucine-rich repeat</keyword>
<evidence type="ECO:0000256" key="6">
    <source>
        <dbReference type="ARBA" id="ARBA00022989"/>
    </source>
</evidence>
<evidence type="ECO:0000256" key="9">
    <source>
        <dbReference type="ARBA" id="ARBA00023180"/>
    </source>
</evidence>
<proteinExistence type="predicted"/>
<protein>
    <submittedName>
        <fullName evidence="10">Uncharacterized protein</fullName>
    </submittedName>
</protein>
<dbReference type="PANTHER" id="PTHR27000">
    <property type="entry name" value="LEUCINE-RICH REPEAT RECEPTOR-LIKE PROTEIN KINASE FAMILY PROTEIN-RELATED"/>
    <property type="match status" value="1"/>
</dbReference>
<dbReference type="SUPFAM" id="SSF52058">
    <property type="entry name" value="L domain-like"/>
    <property type="match status" value="1"/>
</dbReference>
<comment type="caution">
    <text evidence="10">The sequence shown here is derived from an EMBL/GenBank/DDBJ whole genome shotgun (WGS) entry which is preliminary data.</text>
</comment>
<dbReference type="GO" id="GO:0016020">
    <property type="term" value="C:membrane"/>
    <property type="evidence" value="ECO:0007669"/>
    <property type="project" value="UniProtKB-SubCell"/>
</dbReference>
<dbReference type="InterPro" id="IPR032675">
    <property type="entry name" value="LRR_dom_sf"/>
</dbReference>
<keyword evidence="7" id="KW-0472">Membrane</keyword>
<evidence type="ECO:0000256" key="7">
    <source>
        <dbReference type="ARBA" id="ARBA00023136"/>
    </source>
</evidence>
<keyword evidence="11" id="KW-1185">Reference proteome</keyword>
<comment type="subcellular location">
    <subcellularLocation>
        <location evidence="1">Membrane</location>
        <topology evidence="1">Single-pass membrane protein</topology>
    </subcellularLocation>
</comment>
<evidence type="ECO:0000256" key="2">
    <source>
        <dbReference type="ARBA" id="ARBA00022614"/>
    </source>
</evidence>
<evidence type="ECO:0000256" key="8">
    <source>
        <dbReference type="ARBA" id="ARBA00023170"/>
    </source>
</evidence>
<keyword evidence="8" id="KW-0675">Receptor</keyword>
<dbReference type="Gene3D" id="3.80.10.10">
    <property type="entry name" value="Ribonuclease Inhibitor"/>
    <property type="match status" value="1"/>
</dbReference>
<evidence type="ECO:0000256" key="5">
    <source>
        <dbReference type="ARBA" id="ARBA00022737"/>
    </source>
</evidence>
<evidence type="ECO:0000256" key="1">
    <source>
        <dbReference type="ARBA" id="ARBA00004167"/>
    </source>
</evidence>
<dbReference type="Proteomes" id="UP001141806">
    <property type="component" value="Unassembled WGS sequence"/>
</dbReference>
<evidence type="ECO:0000256" key="3">
    <source>
        <dbReference type="ARBA" id="ARBA00022692"/>
    </source>
</evidence>
<name>A0A9Q0KRS7_9MAGN</name>
<dbReference type="InterPro" id="IPR001611">
    <property type="entry name" value="Leu-rich_rpt"/>
</dbReference>
<dbReference type="OrthoDB" id="1746433at2759"/>
<keyword evidence="4" id="KW-0732">Signal</keyword>
<keyword evidence="9" id="KW-0325">Glycoprotein</keyword>
<dbReference type="EMBL" id="JAMYWD010000003">
    <property type="protein sequence ID" value="KAJ4975512.1"/>
    <property type="molecule type" value="Genomic_DNA"/>
</dbReference>
<organism evidence="10 11">
    <name type="scientific">Protea cynaroides</name>
    <dbReference type="NCBI Taxonomy" id="273540"/>
    <lineage>
        <taxon>Eukaryota</taxon>
        <taxon>Viridiplantae</taxon>
        <taxon>Streptophyta</taxon>
        <taxon>Embryophyta</taxon>
        <taxon>Tracheophyta</taxon>
        <taxon>Spermatophyta</taxon>
        <taxon>Magnoliopsida</taxon>
        <taxon>Proteales</taxon>
        <taxon>Proteaceae</taxon>
        <taxon>Protea</taxon>
    </lineage>
</organism>
<keyword evidence="5" id="KW-0677">Repeat</keyword>
<accession>A0A9Q0KRS7</accession>
<keyword evidence="3" id="KW-0812">Transmembrane</keyword>
<dbReference type="AlphaFoldDB" id="A0A9Q0KRS7"/>
<sequence length="151" mass="16676">MILHVICMASNVIQLQVTGSLYSVDLSNTNVAGPFPTLLCSLQNLFFISLYDNFINSFLPEEISACVNLQHLDLAQNLFVGPLPSLSDIPKLHHLDLRGNNFSSNILTSLGRFSRLEVLSLVGNFFNRTTPSSEFARLGPGHEQSSRSHTD</sequence>
<reference evidence="10" key="1">
    <citation type="journal article" date="2023" name="Plant J.">
        <title>The genome of the king protea, Protea cynaroides.</title>
        <authorList>
            <person name="Chang J."/>
            <person name="Duong T.A."/>
            <person name="Schoeman C."/>
            <person name="Ma X."/>
            <person name="Roodt D."/>
            <person name="Barker N."/>
            <person name="Li Z."/>
            <person name="Van de Peer Y."/>
            <person name="Mizrachi E."/>
        </authorList>
    </citation>
    <scope>NUCLEOTIDE SEQUENCE</scope>
    <source>
        <tissue evidence="10">Young leaves</tissue>
    </source>
</reference>
<keyword evidence="6" id="KW-1133">Transmembrane helix</keyword>
<dbReference type="PANTHER" id="PTHR27000:SF803">
    <property type="entry name" value="RECEPTOR-LIKE PROTEIN 45"/>
    <property type="match status" value="1"/>
</dbReference>
<gene>
    <name evidence="10" type="ORF">NE237_000618</name>
</gene>
<evidence type="ECO:0000256" key="4">
    <source>
        <dbReference type="ARBA" id="ARBA00022729"/>
    </source>
</evidence>